<keyword evidence="2" id="KW-1185">Reference proteome</keyword>
<sequence>MTARNVGRKEGLMGFGGVVGTSAELDESSVGCLILKLLQSDSATSIVQAHAMDTSDAVGELLLADMLMTAAPASKVDPSGTVVRATLQWST</sequence>
<evidence type="ECO:0000313" key="2">
    <source>
        <dbReference type="Proteomes" id="UP001066276"/>
    </source>
</evidence>
<organism evidence="1 2">
    <name type="scientific">Pleurodeles waltl</name>
    <name type="common">Iberian ribbed newt</name>
    <dbReference type="NCBI Taxonomy" id="8319"/>
    <lineage>
        <taxon>Eukaryota</taxon>
        <taxon>Metazoa</taxon>
        <taxon>Chordata</taxon>
        <taxon>Craniata</taxon>
        <taxon>Vertebrata</taxon>
        <taxon>Euteleostomi</taxon>
        <taxon>Amphibia</taxon>
        <taxon>Batrachia</taxon>
        <taxon>Caudata</taxon>
        <taxon>Salamandroidea</taxon>
        <taxon>Salamandridae</taxon>
        <taxon>Pleurodelinae</taxon>
        <taxon>Pleurodeles</taxon>
    </lineage>
</organism>
<evidence type="ECO:0000313" key="1">
    <source>
        <dbReference type="EMBL" id="KAJ1141489.1"/>
    </source>
</evidence>
<accession>A0AAV7QP36</accession>
<gene>
    <name evidence="1" type="ORF">NDU88_007819</name>
</gene>
<proteinExistence type="predicted"/>
<name>A0AAV7QP36_PLEWA</name>
<comment type="caution">
    <text evidence="1">The sequence shown here is derived from an EMBL/GenBank/DDBJ whole genome shotgun (WGS) entry which is preliminary data.</text>
</comment>
<reference evidence="1" key="1">
    <citation type="journal article" date="2022" name="bioRxiv">
        <title>Sequencing and chromosome-scale assembly of the giantPleurodeles waltlgenome.</title>
        <authorList>
            <person name="Brown T."/>
            <person name="Elewa A."/>
            <person name="Iarovenko S."/>
            <person name="Subramanian E."/>
            <person name="Araus A.J."/>
            <person name="Petzold A."/>
            <person name="Susuki M."/>
            <person name="Suzuki K.-i.T."/>
            <person name="Hayashi T."/>
            <person name="Toyoda A."/>
            <person name="Oliveira C."/>
            <person name="Osipova E."/>
            <person name="Leigh N.D."/>
            <person name="Simon A."/>
            <person name="Yun M.H."/>
        </authorList>
    </citation>
    <scope>NUCLEOTIDE SEQUENCE</scope>
    <source>
        <strain evidence="1">20211129_DDA</strain>
        <tissue evidence="1">Liver</tissue>
    </source>
</reference>
<protein>
    <submittedName>
        <fullName evidence="1">Uncharacterized protein</fullName>
    </submittedName>
</protein>
<dbReference type="AlphaFoldDB" id="A0AAV7QP36"/>
<dbReference type="Proteomes" id="UP001066276">
    <property type="component" value="Chromosome 6"/>
</dbReference>
<dbReference type="EMBL" id="JANPWB010000010">
    <property type="protein sequence ID" value="KAJ1141489.1"/>
    <property type="molecule type" value="Genomic_DNA"/>
</dbReference>